<dbReference type="EMBL" id="JENW01000061">
    <property type="protein sequence ID" value="KEI16408.1"/>
    <property type="molecule type" value="Genomic_DNA"/>
</dbReference>
<evidence type="ECO:0000313" key="2">
    <source>
        <dbReference type="Proteomes" id="UP000027770"/>
    </source>
</evidence>
<dbReference type="RefSeq" id="WP_039219030.1">
    <property type="nucleotide sequence ID" value="NZ_JENW01000061.1"/>
</dbReference>
<evidence type="ECO:0000313" key="1">
    <source>
        <dbReference type="EMBL" id="KEI16408.1"/>
    </source>
</evidence>
<comment type="caution">
    <text evidence="1">The sequence shown here is derived from an EMBL/GenBank/DDBJ whole genome shotgun (WGS) entry which is preliminary data.</text>
</comment>
<accession>A0AA40IU57</accession>
<reference evidence="1 2" key="1">
    <citation type="submission" date="2014-02" db="EMBL/GenBank/DDBJ databases">
        <title>Plasmidome dynamics in the species complex Clostridium novyi sensu lato converts strains of independent lineages into distinctly different pathogens.</title>
        <authorList>
            <person name="Skarin H."/>
            <person name="Segerman B."/>
        </authorList>
    </citation>
    <scope>NUCLEOTIDE SEQUENCE [LARGE SCALE GENOMIC DNA]</scope>
    <source>
        <strain evidence="1 2">ATCC 27606</strain>
    </source>
</reference>
<organism evidence="1 2">
    <name type="scientific">Clostridium novyi B str. ATCC 27606</name>
    <dbReference type="NCBI Taxonomy" id="1443123"/>
    <lineage>
        <taxon>Bacteria</taxon>
        <taxon>Bacillati</taxon>
        <taxon>Bacillota</taxon>
        <taxon>Clostridia</taxon>
        <taxon>Eubacteriales</taxon>
        <taxon>Clostridiaceae</taxon>
        <taxon>Clostridium</taxon>
    </lineage>
</organism>
<keyword evidence="2" id="KW-1185">Reference proteome</keyword>
<name>A0AA40IU57_CLONO</name>
<protein>
    <submittedName>
        <fullName evidence="1">Peptide methionine sulfoxide reductase</fullName>
    </submittedName>
</protein>
<sequence>MDMQELTDFILYLIKEQREEDLWQIWLHKDIDQDFETWKKEIQSKKSVTNRKMSKDQEIANIEKAERILGRIKDK</sequence>
<proteinExistence type="predicted"/>
<dbReference type="Proteomes" id="UP000027770">
    <property type="component" value="Unassembled WGS sequence"/>
</dbReference>
<dbReference type="AlphaFoldDB" id="A0AA40IU57"/>
<gene>
    <name evidence="1" type="ORF">Z959_09690</name>
</gene>